<dbReference type="InterPro" id="IPR057949">
    <property type="entry name" value="TPR_TEX10"/>
</dbReference>
<evidence type="ECO:0000256" key="1">
    <source>
        <dbReference type="ARBA" id="ARBA00004604"/>
    </source>
</evidence>
<comment type="subcellular location">
    <subcellularLocation>
        <location evidence="1">Nucleus</location>
        <location evidence="1">Nucleolus</location>
    </subcellularLocation>
    <subcellularLocation>
        <location evidence="2">Nucleus</location>
        <location evidence="2">Nucleoplasm</location>
    </subcellularLocation>
</comment>
<evidence type="ECO:0000259" key="5">
    <source>
        <dbReference type="Pfam" id="PF12333"/>
    </source>
</evidence>
<dbReference type="PANTHER" id="PTHR16056:SF2">
    <property type="entry name" value="TESTIS-EXPRESSED PROTEIN 10"/>
    <property type="match status" value="1"/>
</dbReference>
<name>A0A5A7UFB5_CUCMM</name>
<protein>
    <submittedName>
        <fullName evidence="7">Testis-expressed sequence 10 protein-like protein isoform X1</fullName>
    </submittedName>
</protein>
<proteinExistence type="inferred from homology"/>
<dbReference type="Pfam" id="PF12333">
    <property type="entry name" value="Ipi1_N"/>
    <property type="match status" value="1"/>
</dbReference>
<dbReference type="AlphaFoldDB" id="A0A5A7UFB5"/>
<gene>
    <name evidence="7" type="ORF">E6C27_scaffold135G002770</name>
</gene>
<dbReference type="EMBL" id="SSTE01009109">
    <property type="protein sequence ID" value="KAA0053884.1"/>
    <property type="molecule type" value="Genomic_DNA"/>
</dbReference>
<dbReference type="STRING" id="1194695.A0A5A7UFB5"/>
<evidence type="ECO:0000256" key="3">
    <source>
        <dbReference type="ARBA" id="ARBA00006427"/>
    </source>
</evidence>
<dbReference type="PANTHER" id="PTHR16056">
    <property type="entry name" value="REGULATOR OF MICROTUBULE DYNAMICS PROTEIN"/>
    <property type="match status" value="1"/>
</dbReference>
<dbReference type="Gene3D" id="1.25.10.10">
    <property type="entry name" value="Leucine-rich Repeat Variant"/>
    <property type="match status" value="1"/>
</dbReference>
<organism evidence="7 8">
    <name type="scientific">Cucumis melo var. makuwa</name>
    <name type="common">Oriental melon</name>
    <dbReference type="NCBI Taxonomy" id="1194695"/>
    <lineage>
        <taxon>Eukaryota</taxon>
        <taxon>Viridiplantae</taxon>
        <taxon>Streptophyta</taxon>
        <taxon>Embryophyta</taxon>
        <taxon>Tracheophyta</taxon>
        <taxon>Spermatophyta</taxon>
        <taxon>Magnoliopsida</taxon>
        <taxon>eudicotyledons</taxon>
        <taxon>Gunneridae</taxon>
        <taxon>Pentapetalae</taxon>
        <taxon>rosids</taxon>
        <taxon>fabids</taxon>
        <taxon>Cucurbitales</taxon>
        <taxon>Cucurbitaceae</taxon>
        <taxon>Benincaseae</taxon>
        <taxon>Cucumis</taxon>
    </lineage>
</organism>
<dbReference type="Proteomes" id="UP000321393">
    <property type="component" value="Unassembled WGS sequence"/>
</dbReference>
<dbReference type="OrthoDB" id="361362at2759"/>
<feature type="domain" description="Pre-rRNA-processing protein Ipi1 N-terminal" evidence="5">
    <location>
        <begin position="210"/>
        <end position="272"/>
    </location>
</feature>
<accession>A0A5A7UFB5</accession>
<evidence type="ECO:0000259" key="6">
    <source>
        <dbReference type="Pfam" id="PF25781"/>
    </source>
</evidence>
<reference evidence="7 8" key="1">
    <citation type="submission" date="2019-08" db="EMBL/GenBank/DDBJ databases">
        <title>Draft genome sequences of two oriental melons (Cucumis melo L. var makuwa).</title>
        <authorList>
            <person name="Kwon S.-Y."/>
        </authorList>
    </citation>
    <scope>NUCLEOTIDE SEQUENCE [LARGE SCALE GENOMIC DNA]</scope>
    <source>
        <strain evidence="8">cv. SW 3</strain>
        <tissue evidence="7">Leaf</tissue>
    </source>
</reference>
<dbReference type="GO" id="GO:0005634">
    <property type="term" value="C:nucleus"/>
    <property type="evidence" value="ECO:0007669"/>
    <property type="project" value="UniProtKB-SubCell"/>
</dbReference>
<dbReference type="Pfam" id="PF25781">
    <property type="entry name" value="TPR_TEX10"/>
    <property type="match status" value="1"/>
</dbReference>
<dbReference type="InterPro" id="IPR024679">
    <property type="entry name" value="Ipi1_N"/>
</dbReference>
<dbReference type="InterPro" id="IPR016024">
    <property type="entry name" value="ARM-type_fold"/>
</dbReference>
<comment type="caution">
    <text evidence="7">The sequence shown here is derived from an EMBL/GenBank/DDBJ whole genome shotgun (WGS) entry which is preliminary data.</text>
</comment>
<dbReference type="InterPro" id="IPR011989">
    <property type="entry name" value="ARM-like"/>
</dbReference>
<sequence>MDVCVWSPNLVECFFCKSFLIILLDPSPVVKMDRISRKMPLIMSHFYFILRRKLELNLDGSEKSMVRSKAASKKQKKSGIDFKKIKRKIGRKLPPPKNATNTEIKSKAIILPEQSVASEKAGLAVNKKGLTLKELLQQTSHHNAKIRKGALVGIRDLFMKYPAELRLHRYTVIEKLRERIDDGDKVVRETLYQLLKSVIFPGCKEENQGLFISLLMGYIFNAMIHLSIDVRMMAFKFFELLVEYYPSSFFLHADKILQNYAEILQKNQFYLQDKGKLKNALTGLVQCLSLLPCNKRGIGSSDNNVVDDGMLHAFEPHVPTESAGACVIIKNLEDLVLVLLNCFQEFMPAVHDVNLLNIQIYDCILYIVRSIHLAVQYFFYGSENGKVESHSPCKGSDTRLEGTISSALLKKLLSVFPLNPLHHISEKDHDRLLTLNVIITEIFLHSIKCINPPIAILETFLEFIESVMLGKIVSGTHSRKVVREKHVLPLLPFIPELIAQAENTWKFRLLEAFTHAFKDCHPESSLKLACLHVVEELIIPTGELSCIDTSFPEIVEHRVAWIRELPLLLILLGDNYPSCSEVVLRLLLHVGQASFLNSALKWEYDNTQHPLQEFYHTSSAEGNKCYGPFTRLPKKCQELSICCLYYFSYLDPLLLKSLASCCLCPELQPETVFRIIEVLHSAYKVGHIQIADYISFCATLLSCFKVSAGNSPKHLFALPQQSY</sequence>
<evidence type="ECO:0000313" key="7">
    <source>
        <dbReference type="EMBL" id="KAA0053884.1"/>
    </source>
</evidence>
<evidence type="ECO:0000256" key="2">
    <source>
        <dbReference type="ARBA" id="ARBA00004642"/>
    </source>
</evidence>
<feature type="domain" description="TEX10-like TPR repeats" evidence="6">
    <location>
        <begin position="560"/>
        <end position="705"/>
    </location>
</feature>
<evidence type="ECO:0000256" key="4">
    <source>
        <dbReference type="ARBA" id="ARBA00023242"/>
    </source>
</evidence>
<dbReference type="SUPFAM" id="SSF48371">
    <property type="entry name" value="ARM repeat"/>
    <property type="match status" value="1"/>
</dbReference>
<dbReference type="FunFam" id="1.25.10.10:FF:000348">
    <property type="entry name" value="uncharacterized protein LOC106763108 isoform X2"/>
    <property type="match status" value="1"/>
</dbReference>
<comment type="similarity">
    <text evidence="3">Belongs to the IPI1/TEX10 family.</text>
</comment>
<keyword evidence="4" id="KW-0539">Nucleus</keyword>
<evidence type="ECO:0000313" key="8">
    <source>
        <dbReference type="Proteomes" id="UP000321393"/>
    </source>
</evidence>